<comment type="similarity">
    <text evidence="1">Belongs to the TBCC family.</text>
</comment>
<gene>
    <name evidence="3" type="ORF">DYB28_015986</name>
</gene>
<sequence>MRHCDVTIFGCHDAYIYVLGPLRHVSVVASCNCKVVLGPASGICTVDRCDNTTVSATCALLRVHNCLDSTFNVFTPRRSIFDGDNRGCYIGPFNAQYPHLRLHLVQTLPIEFEHAVRTAQDNVDGLRRLIDEFDTPVKKVLEQAIQAKFKEWLVVSGNMRQVLDLVQLEKARQHAV</sequence>
<evidence type="ECO:0000313" key="3">
    <source>
        <dbReference type="EMBL" id="RLO06718.1"/>
    </source>
</evidence>
<evidence type="ECO:0000256" key="1">
    <source>
        <dbReference type="ARBA" id="ARBA00008848"/>
    </source>
</evidence>
<dbReference type="InterPro" id="IPR039589">
    <property type="entry name" value="TBCC1"/>
</dbReference>
<dbReference type="PANTHER" id="PTHR16052">
    <property type="entry name" value="TBCC DOMAIN-CONTAINING PROTEIN 1"/>
    <property type="match status" value="1"/>
</dbReference>
<dbReference type="Proteomes" id="UP000275652">
    <property type="component" value="Unassembled WGS sequence"/>
</dbReference>
<dbReference type="InterPro" id="IPR016098">
    <property type="entry name" value="CAP/MinC_C"/>
</dbReference>
<accession>A0A9X8DZV2</accession>
<evidence type="ECO:0000313" key="4">
    <source>
        <dbReference type="Proteomes" id="UP000275652"/>
    </source>
</evidence>
<name>A0A9X8DZV2_APHAT</name>
<evidence type="ECO:0000259" key="2">
    <source>
        <dbReference type="PROSITE" id="PS51329"/>
    </source>
</evidence>
<reference evidence="3 4" key="1">
    <citation type="journal article" date="2018" name="J. Invertebr. Pathol.">
        <title>New genotyping method for the causative agent of crayfish plague (Aphanomyces astaci) based on whole genome data.</title>
        <authorList>
            <person name="Minardi D."/>
            <person name="Studholme D.J."/>
            <person name="van der Giezen M."/>
            <person name="Pretto T."/>
            <person name="Oidtmann B."/>
        </authorList>
    </citation>
    <scope>NUCLEOTIDE SEQUENCE [LARGE SCALE GENOMIC DNA]</scope>
    <source>
        <strain evidence="3 4">KB13</strain>
    </source>
</reference>
<dbReference type="EMBL" id="QUTI01024546">
    <property type="protein sequence ID" value="RLO06718.1"/>
    <property type="molecule type" value="Genomic_DNA"/>
</dbReference>
<dbReference type="Gene3D" id="2.160.20.70">
    <property type="match status" value="1"/>
</dbReference>
<dbReference type="InterPro" id="IPR017901">
    <property type="entry name" value="C-CAP_CF_C-like"/>
</dbReference>
<comment type="caution">
    <text evidence="3">The sequence shown here is derived from an EMBL/GenBank/DDBJ whole genome shotgun (WGS) entry which is preliminary data.</text>
</comment>
<feature type="domain" description="C-CAP/cofactor C-like" evidence="2">
    <location>
        <begin position="1"/>
        <end position="110"/>
    </location>
</feature>
<proteinExistence type="inferred from homology"/>
<dbReference type="PROSITE" id="PS51329">
    <property type="entry name" value="C_CAP_COFACTOR_C"/>
    <property type="match status" value="1"/>
</dbReference>
<dbReference type="PANTHER" id="PTHR16052:SF0">
    <property type="entry name" value="TBCC DOMAIN-CONTAINING PROTEIN 1"/>
    <property type="match status" value="1"/>
</dbReference>
<organism evidence="3 4">
    <name type="scientific">Aphanomyces astaci</name>
    <name type="common">Crayfish plague agent</name>
    <dbReference type="NCBI Taxonomy" id="112090"/>
    <lineage>
        <taxon>Eukaryota</taxon>
        <taxon>Sar</taxon>
        <taxon>Stramenopiles</taxon>
        <taxon>Oomycota</taxon>
        <taxon>Saprolegniomycetes</taxon>
        <taxon>Saprolegniales</taxon>
        <taxon>Verrucalvaceae</taxon>
        <taxon>Aphanomyces</taxon>
    </lineage>
</organism>
<dbReference type="InterPro" id="IPR012945">
    <property type="entry name" value="Tubulin-bd_cofactor_C_dom"/>
</dbReference>
<protein>
    <recommendedName>
        <fullName evidence="2">C-CAP/cofactor C-like domain-containing protein</fullName>
    </recommendedName>
</protein>
<dbReference type="Pfam" id="PF07986">
    <property type="entry name" value="TBCC"/>
    <property type="match status" value="1"/>
</dbReference>
<dbReference type="AlphaFoldDB" id="A0A9X8DZV2"/>